<dbReference type="GeneID" id="37269214"/>
<dbReference type="EMBL" id="KZ819286">
    <property type="protein sequence ID" value="PWO00044.1"/>
    <property type="molecule type" value="Genomic_DNA"/>
</dbReference>
<feature type="region of interest" description="Disordered" evidence="1">
    <location>
        <begin position="74"/>
        <end position="110"/>
    </location>
</feature>
<dbReference type="Proteomes" id="UP000245946">
    <property type="component" value="Unassembled WGS sequence"/>
</dbReference>
<protein>
    <recommendedName>
        <fullName evidence="2">F-box domain-containing protein</fullName>
    </recommendedName>
</protein>
<dbReference type="CDD" id="cd09917">
    <property type="entry name" value="F-box_SF"/>
    <property type="match status" value="1"/>
</dbReference>
<evidence type="ECO:0000313" key="4">
    <source>
        <dbReference type="Proteomes" id="UP000245946"/>
    </source>
</evidence>
<evidence type="ECO:0000313" key="3">
    <source>
        <dbReference type="EMBL" id="PWO00044.1"/>
    </source>
</evidence>
<gene>
    <name evidence="3" type="ORF">FA09DRAFT_328172</name>
</gene>
<feature type="domain" description="F-box" evidence="2">
    <location>
        <begin position="15"/>
        <end position="62"/>
    </location>
</feature>
<feature type="compositionally biased region" description="Acidic residues" evidence="1">
    <location>
        <begin position="517"/>
        <end position="531"/>
    </location>
</feature>
<proteinExistence type="predicted"/>
<accession>A0A316ZIC7</accession>
<sequence length="985" mass="107687">MRARKRSVAAAPAAPAPLLSLPAEVLHKICAQLPPHSVSALARTCRSLHAFVSADDHLWLSLYRFRWDQPDARNAARPSVCSGGEPGPSARDVPLGKGKGKAHEQPAAAGDGMAAQVWRSDEQAKRLARAAAMVQRGTSNKLALVAHYNETARALLSALHSRLARSGEPDAYNGVLPHSRTVRTFDALFGDDYEGVSAYAAWIYPREVVSTVATWQRPETAEAYANYKRRHAAHEAALRSHPPVSEGMSVRIRGSQLPAVRAVAQAHLAASTGAAARKAASQREARPVPGQRRSRRAAQAMVPEPLRPLFDHGDGSDDLPMTLEDIAPIDEQLAAELHVLHGLRELVTPARTYERGPAAGRRPCLPVLANHRLGVRASDARISVPGSVRSGSTLDDLEEAHYHRPPADARLAAPLHLLSQSGFSYGSRDAMAGDKRLRGRARRIVYSGARFGPENCFGPFLPYRPPAGANAFRVSDAGDDASDSEEEFLLEAPRVPFGSTKLSAEALGRLWEKPSEPDDAADASDNFEDNEREYSAWDTELELVDFSLGRHNGGMTAHELLHFWDDEEDDLHLFDTSPGIDEMTEGHDSQSESPDADSADGDAPPLLHPGLEEEAADYSSEESAVSSNADSSSSADSLLYPDEQDLITLAGQAAGSIPRRLMREALARGEVPEKRIDWVVVEALQVVMHANIMHAQLHGWGAAWLRRIASPGLLEPQLGAPENDEISKDRTNDVAGYNRATHLLRPPSGFEHSRGAALPKEMPSGQPYDWAHLEGVWIGTYSFLDYRDWLEYNATDAHQRGHRWGNPEKQLNPRRPPRLEEESEAVGDFLYLQLRLLPHKPEHRTEVDTEIEDEDYPPLWFEGRTCNVDDAGPTPRGAVHGVVRPVFAPGTSAAPGPDGRKAKRAISGIHFSITHRYDGEDRWKLECVWQAVTAGARLTSSPSQSRAARPARYSRGHLRHLERCGARGEPAIGAPQRAVRLLAPG</sequence>
<keyword evidence="4" id="KW-1185">Reference proteome</keyword>
<reference evidence="3 4" key="1">
    <citation type="journal article" date="2018" name="Mol. Biol. Evol.">
        <title>Broad Genomic Sampling Reveals a Smut Pathogenic Ancestry of the Fungal Clade Ustilaginomycotina.</title>
        <authorList>
            <person name="Kijpornyongpan T."/>
            <person name="Mondo S.J."/>
            <person name="Barry K."/>
            <person name="Sandor L."/>
            <person name="Lee J."/>
            <person name="Lipzen A."/>
            <person name="Pangilinan J."/>
            <person name="LaButti K."/>
            <person name="Hainaut M."/>
            <person name="Henrissat B."/>
            <person name="Grigoriev I.V."/>
            <person name="Spatafora J.W."/>
            <person name="Aime M.C."/>
        </authorList>
    </citation>
    <scope>NUCLEOTIDE SEQUENCE [LARGE SCALE GENOMIC DNA]</scope>
    <source>
        <strain evidence="3 4">MCA 4186</strain>
    </source>
</reference>
<dbReference type="SMART" id="SM00256">
    <property type="entry name" value="FBOX"/>
    <property type="match status" value="1"/>
</dbReference>
<feature type="compositionally biased region" description="Low complexity" evidence="1">
    <location>
        <begin position="621"/>
        <end position="637"/>
    </location>
</feature>
<feature type="region of interest" description="Disordered" evidence="1">
    <location>
        <begin position="274"/>
        <end position="315"/>
    </location>
</feature>
<feature type="region of interest" description="Disordered" evidence="1">
    <location>
        <begin position="512"/>
        <end position="532"/>
    </location>
</feature>
<dbReference type="PROSITE" id="PS50181">
    <property type="entry name" value="FBOX"/>
    <property type="match status" value="1"/>
</dbReference>
<dbReference type="SUPFAM" id="SSF81383">
    <property type="entry name" value="F-box domain"/>
    <property type="match status" value="1"/>
</dbReference>
<evidence type="ECO:0000259" key="2">
    <source>
        <dbReference type="PROSITE" id="PS50181"/>
    </source>
</evidence>
<dbReference type="InterPro" id="IPR036047">
    <property type="entry name" value="F-box-like_dom_sf"/>
</dbReference>
<name>A0A316ZIC7_9BASI</name>
<evidence type="ECO:0000256" key="1">
    <source>
        <dbReference type="SAM" id="MobiDB-lite"/>
    </source>
</evidence>
<dbReference type="AlphaFoldDB" id="A0A316ZIC7"/>
<organism evidence="3 4">
    <name type="scientific">Tilletiopsis washingtonensis</name>
    <dbReference type="NCBI Taxonomy" id="58919"/>
    <lineage>
        <taxon>Eukaryota</taxon>
        <taxon>Fungi</taxon>
        <taxon>Dikarya</taxon>
        <taxon>Basidiomycota</taxon>
        <taxon>Ustilaginomycotina</taxon>
        <taxon>Exobasidiomycetes</taxon>
        <taxon>Entylomatales</taxon>
        <taxon>Entylomatales incertae sedis</taxon>
        <taxon>Tilletiopsis</taxon>
    </lineage>
</organism>
<dbReference type="OrthoDB" id="3226064at2759"/>
<dbReference type="Gene3D" id="1.20.1280.50">
    <property type="match status" value="1"/>
</dbReference>
<dbReference type="Pfam" id="PF12937">
    <property type="entry name" value="F-box-like"/>
    <property type="match status" value="1"/>
</dbReference>
<dbReference type="InterPro" id="IPR001810">
    <property type="entry name" value="F-box_dom"/>
</dbReference>
<feature type="region of interest" description="Disordered" evidence="1">
    <location>
        <begin position="573"/>
        <end position="637"/>
    </location>
</feature>
<dbReference type="RefSeq" id="XP_025600322.1">
    <property type="nucleotide sequence ID" value="XM_025741670.1"/>
</dbReference>